<dbReference type="Proteomes" id="UP000199608">
    <property type="component" value="Unassembled WGS sequence"/>
</dbReference>
<reference evidence="2" key="1">
    <citation type="submission" date="2016-10" db="EMBL/GenBank/DDBJ databases">
        <authorList>
            <person name="Varghese N."/>
            <person name="Submissions S."/>
        </authorList>
    </citation>
    <scope>NUCLEOTIDE SEQUENCE [LARGE SCALE GENOMIC DNA]</scope>
    <source>
        <strain evidence="2">DSM 3384</strain>
    </source>
</reference>
<organism evidence="1 2">
    <name type="scientific">Desulfobacula phenolica</name>
    <dbReference type="NCBI Taxonomy" id="90732"/>
    <lineage>
        <taxon>Bacteria</taxon>
        <taxon>Pseudomonadati</taxon>
        <taxon>Thermodesulfobacteriota</taxon>
        <taxon>Desulfobacteria</taxon>
        <taxon>Desulfobacterales</taxon>
        <taxon>Desulfobacteraceae</taxon>
        <taxon>Desulfobacula</taxon>
    </lineage>
</organism>
<sequence length="149" mass="16633">MPGKFRIYSTDISATLNPDSASPVPTTLIIFDQDPVFSEYNPAGSAQDRGSVIRTLGGVVIQDFGVSVQDGLISFSDTAALNQATVTALQSAYETIDGQWYFTDGYECWKVQFSRNPKGFRAWRNILYAYNNYTIFSYEINLIVISKEI</sequence>
<evidence type="ECO:0000313" key="1">
    <source>
        <dbReference type="EMBL" id="SDU38220.1"/>
    </source>
</evidence>
<protein>
    <submittedName>
        <fullName evidence="1">Uncharacterized protein</fullName>
    </submittedName>
</protein>
<dbReference type="RefSeq" id="WP_092235017.1">
    <property type="nucleotide sequence ID" value="NZ_FNLL01000007.1"/>
</dbReference>
<name>A0A1H2I249_9BACT</name>
<accession>A0A1H2I249</accession>
<dbReference type="AlphaFoldDB" id="A0A1H2I249"/>
<dbReference type="EMBL" id="FNLL01000007">
    <property type="protein sequence ID" value="SDU38220.1"/>
    <property type="molecule type" value="Genomic_DNA"/>
</dbReference>
<evidence type="ECO:0000313" key="2">
    <source>
        <dbReference type="Proteomes" id="UP000199608"/>
    </source>
</evidence>
<keyword evidence="2" id="KW-1185">Reference proteome</keyword>
<gene>
    <name evidence="1" type="ORF">SAMN04487931_107190</name>
</gene>
<proteinExistence type="predicted"/>